<evidence type="ECO:0000313" key="1">
    <source>
        <dbReference type="EMBL" id="OIW34206.1"/>
    </source>
</evidence>
<protein>
    <submittedName>
        <fullName evidence="1">Uncharacterized protein</fullName>
    </submittedName>
</protein>
<accession>A0A1J7J349</accession>
<evidence type="ECO:0000313" key="2">
    <source>
        <dbReference type="Proteomes" id="UP000182658"/>
    </source>
</evidence>
<keyword evidence="2" id="KW-1185">Reference proteome</keyword>
<dbReference type="AlphaFoldDB" id="A0A1J7J349"/>
<dbReference type="EMBL" id="KV875094">
    <property type="protein sequence ID" value="OIW34206.1"/>
    <property type="molecule type" value="Genomic_DNA"/>
</dbReference>
<organism evidence="1 2">
    <name type="scientific">Coniochaeta ligniaria NRRL 30616</name>
    <dbReference type="NCBI Taxonomy" id="1408157"/>
    <lineage>
        <taxon>Eukaryota</taxon>
        <taxon>Fungi</taxon>
        <taxon>Dikarya</taxon>
        <taxon>Ascomycota</taxon>
        <taxon>Pezizomycotina</taxon>
        <taxon>Sordariomycetes</taxon>
        <taxon>Sordariomycetidae</taxon>
        <taxon>Coniochaetales</taxon>
        <taxon>Coniochaetaceae</taxon>
        <taxon>Coniochaeta</taxon>
    </lineage>
</organism>
<reference evidence="1 2" key="1">
    <citation type="submission" date="2016-10" db="EMBL/GenBank/DDBJ databases">
        <title>Draft genome sequence of Coniochaeta ligniaria NRRL30616, a lignocellulolytic fungus for bioabatement of inhibitors in plant biomass hydrolysates.</title>
        <authorList>
            <consortium name="DOE Joint Genome Institute"/>
            <person name="Jimenez D.J."/>
            <person name="Hector R.E."/>
            <person name="Riley R."/>
            <person name="Sun H."/>
            <person name="Grigoriev I.V."/>
            <person name="Van Elsas J.D."/>
            <person name="Nichols N.N."/>
        </authorList>
    </citation>
    <scope>NUCLEOTIDE SEQUENCE [LARGE SCALE GENOMIC DNA]</scope>
    <source>
        <strain evidence="1 2">NRRL 30616</strain>
    </source>
</reference>
<gene>
    <name evidence="1" type="ORF">CONLIGDRAFT_214583</name>
</gene>
<proteinExistence type="predicted"/>
<dbReference type="Proteomes" id="UP000182658">
    <property type="component" value="Unassembled WGS sequence"/>
</dbReference>
<name>A0A1J7J349_9PEZI</name>
<dbReference type="InParanoid" id="A0A1J7J349"/>
<sequence>MLRSLSRLIPGRVEVGPLFGSICVRFLACLSSKCCMSYVFAAMGCVLTHPAMLFVRDGDWRAVLIKKLRQLRPWWSMIVQWRERPFPLSKCVRIAVIVGLVGLRVVVL</sequence>